<gene>
    <name evidence="4" type="primary">ZFP106</name>
    <name evidence="5" type="synonym">znf106b</name>
    <name evidence="3" type="ORF">G4P62_004319</name>
</gene>
<feature type="region of interest" description="Disordered" evidence="1">
    <location>
        <begin position="588"/>
        <end position="620"/>
    </location>
</feature>
<feature type="compositionally biased region" description="Low complexity" evidence="1">
    <location>
        <begin position="777"/>
        <end position="801"/>
    </location>
</feature>
<reference evidence="3" key="4">
    <citation type="submission" date="2020-03" db="EMBL/GenBank/DDBJ databases">
        <title>Intra-Species Differences in Population Size shape Life History and Genome Evolution.</title>
        <authorList>
            <person name="Willemsen D."/>
            <person name="Cui R."/>
            <person name="Valenzano D.R."/>
        </authorList>
    </citation>
    <scope>NUCLEOTIDE SEQUENCE</scope>
    <source>
        <strain evidence="3">GRZ</strain>
        <tissue evidence="3">Whole</tissue>
    </source>
</reference>
<evidence type="ECO:0000313" key="4">
    <source>
        <dbReference type="EMBL" id="SBP54664.1"/>
    </source>
</evidence>
<evidence type="ECO:0000313" key="5">
    <source>
        <dbReference type="Ensembl" id="ENSNFUP00015034711.1"/>
    </source>
</evidence>
<reference evidence="5" key="1">
    <citation type="submission" date="2014-08" db="EMBL/GenBank/DDBJ databases">
        <authorList>
            <person name="Senf B."/>
            <person name="Petzold A."/>
            <person name="Downie B.R."/>
            <person name="Koch P."/>
            <person name="Platzer M."/>
        </authorList>
    </citation>
    <scope>NUCLEOTIDE SEQUENCE [LARGE SCALE GENOMIC DNA]</scope>
    <source>
        <strain evidence="5">GRZ</strain>
    </source>
</reference>
<feature type="compositionally biased region" description="Low complexity" evidence="1">
    <location>
        <begin position="323"/>
        <end position="340"/>
    </location>
</feature>
<dbReference type="GeneID" id="107377672"/>
<feature type="compositionally biased region" description="Basic and acidic residues" evidence="1">
    <location>
        <begin position="811"/>
        <end position="823"/>
    </location>
</feature>
<feature type="region of interest" description="Disordered" evidence="1">
    <location>
        <begin position="870"/>
        <end position="932"/>
    </location>
</feature>
<dbReference type="GO" id="GO:0008286">
    <property type="term" value="P:insulin receptor signaling pathway"/>
    <property type="evidence" value="ECO:0007669"/>
    <property type="project" value="TreeGrafter"/>
</dbReference>
<feature type="region of interest" description="Disordered" evidence="1">
    <location>
        <begin position="125"/>
        <end position="152"/>
    </location>
</feature>
<dbReference type="SUPFAM" id="SSF50978">
    <property type="entry name" value="WD40 repeat-like"/>
    <property type="match status" value="1"/>
</dbReference>
<feature type="compositionally biased region" description="Basic and acidic residues" evidence="1">
    <location>
        <begin position="1"/>
        <end position="19"/>
    </location>
</feature>
<feature type="compositionally biased region" description="Polar residues" evidence="1">
    <location>
        <begin position="417"/>
        <end position="427"/>
    </location>
</feature>
<feature type="compositionally biased region" description="Polar residues" evidence="1">
    <location>
        <begin position="540"/>
        <end position="562"/>
    </location>
</feature>
<dbReference type="GO" id="GO:0003723">
    <property type="term" value="F:RNA binding"/>
    <property type="evidence" value="ECO:0007669"/>
    <property type="project" value="InterPro"/>
</dbReference>
<dbReference type="InterPro" id="IPR042622">
    <property type="entry name" value="Znf106"/>
</dbReference>
<feature type="domain" description="C2H2-type" evidence="2">
    <location>
        <begin position="1246"/>
        <end position="1274"/>
    </location>
</feature>
<feature type="compositionally biased region" description="Polar residues" evidence="1">
    <location>
        <begin position="443"/>
        <end position="454"/>
    </location>
</feature>
<dbReference type="FunFam" id="2.130.10.10:FF:001471">
    <property type="entry name" value="Zinc finger protein 106"/>
    <property type="match status" value="1"/>
</dbReference>
<dbReference type="InterPro" id="IPR015943">
    <property type="entry name" value="WD40/YVTN_repeat-like_dom_sf"/>
</dbReference>
<dbReference type="InterPro" id="IPR036322">
    <property type="entry name" value="WD40_repeat_dom_sf"/>
</dbReference>
<dbReference type="InterPro" id="IPR001680">
    <property type="entry name" value="WD40_rpt"/>
</dbReference>
<keyword evidence="6" id="KW-1185">Reference proteome</keyword>
<dbReference type="PANTHER" id="PTHR14435:SF2">
    <property type="entry name" value="ZINC FINGER PROTEIN 106"/>
    <property type="match status" value="1"/>
</dbReference>
<dbReference type="EMBL" id="JAAVVJ010000001">
    <property type="protein sequence ID" value="KAF7230719.1"/>
    <property type="molecule type" value="Genomic_DNA"/>
</dbReference>
<dbReference type="Gene3D" id="2.130.10.10">
    <property type="entry name" value="YVTN repeat-like/Quinoprotein amine dehydrogenase"/>
    <property type="match status" value="2"/>
</dbReference>
<dbReference type="Proteomes" id="UP000822369">
    <property type="component" value="Chromosome 1"/>
</dbReference>
<feature type="region of interest" description="Disordered" evidence="1">
    <location>
        <begin position="718"/>
        <end position="737"/>
    </location>
</feature>
<dbReference type="GO" id="GO:0017124">
    <property type="term" value="F:SH3 domain binding"/>
    <property type="evidence" value="ECO:0007669"/>
    <property type="project" value="TreeGrafter"/>
</dbReference>
<feature type="compositionally biased region" description="Basic residues" evidence="1">
    <location>
        <begin position="137"/>
        <end position="150"/>
    </location>
</feature>
<dbReference type="GO" id="GO:0016020">
    <property type="term" value="C:membrane"/>
    <property type="evidence" value="ECO:0007669"/>
    <property type="project" value="TreeGrafter"/>
</dbReference>
<dbReference type="OrthoDB" id="10002522at2759"/>
<dbReference type="FunFam" id="2.130.10.10:FF:000711">
    <property type="entry name" value="Zinc finger protein 106"/>
    <property type="match status" value="1"/>
</dbReference>
<protein>
    <submittedName>
        <fullName evidence="4">Zinc finger protein 106 homolog</fullName>
    </submittedName>
    <submittedName>
        <fullName evidence="3">Zinc finger protein 106-like</fullName>
    </submittedName>
</protein>
<dbReference type="Proteomes" id="UP000694548">
    <property type="component" value="Chromosome sgr04"/>
</dbReference>
<feature type="region of interest" description="Disordered" evidence="1">
    <location>
        <begin position="314"/>
        <end position="340"/>
    </location>
</feature>
<reference evidence="5" key="5">
    <citation type="submission" date="2025-05" db="UniProtKB">
        <authorList>
            <consortium name="Ensembl"/>
        </authorList>
    </citation>
    <scope>IDENTIFICATION</scope>
</reference>
<organism evidence="4">
    <name type="scientific">Nothobranchius furzeri</name>
    <name type="common">Turquoise killifish</name>
    <dbReference type="NCBI Taxonomy" id="105023"/>
    <lineage>
        <taxon>Eukaryota</taxon>
        <taxon>Metazoa</taxon>
        <taxon>Chordata</taxon>
        <taxon>Craniata</taxon>
        <taxon>Vertebrata</taxon>
        <taxon>Euteleostomi</taxon>
        <taxon>Actinopterygii</taxon>
        <taxon>Neopterygii</taxon>
        <taxon>Teleostei</taxon>
        <taxon>Neoteleostei</taxon>
        <taxon>Acanthomorphata</taxon>
        <taxon>Ovalentaria</taxon>
        <taxon>Atherinomorphae</taxon>
        <taxon>Cyprinodontiformes</taxon>
        <taxon>Nothobranchiidae</taxon>
        <taxon>Nothobranchius</taxon>
    </lineage>
</organism>
<dbReference type="InterPro" id="IPR018391">
    <property type="entry name" value="PQQ_b-propeller_rpt"/>
</dbReference>
<evidence type="ECO:0000259" key="2">
    <source>
        <dbReference type="SMART" id="SM00355"/>
    </source>
</evidence>
<feature type="compositionally biased region" description="Basic and acidic residues" evidence="1">
    <location>
        <begin position="898"/>
        <end position="911"/>
    </location>
</feature>
<feature type="domain" description="C2H2-type" evidence="2">
    <location>
        <begin position="66"/>
        <end position="90"/>
    </location>
</feature>
<dbReference type="Bgee" id="ENSNFUG00015016903">
    <property type="expression patterns" value="Expressed in liver and 3 other cell types or tissues"/>
</dbReference>
<feature type="region of interest" description="Disordered" evidence="1">
    <location>
        <begin position="506"/>
        <end position="574"/>
    </location>
</feature>
<evidence type="ECO:0000256" key="1">
    <source>
        <dbReference type="SAM" id="MobiDB-lite"/>
    </source>
</evidence>
<dbReference type="OMA" id="NHRCWWQ"/>
<dbReference type="GO" id="GO:0005829">
    <property type="term" value="C:cytosol"/>
    <property type="evidence" value="ECO:0007669"/>
    <property type="project" value="TreeGrafter"/>
</dbReference>
<feature type="region of interest" description="Disordered" evidence="1">
    <location>
        <begin position="775"/>
        <end position="853"/>
    </location>
</feature>
<feature type="region of interest" description="Disordered" evidence="1">
    <location>
        <begin position="244"/>
        <end position="263"/>
    </location>
</feature>
<dbReference type="GeneTree" id="ENSGT00940000157336"/>
<name>A0A1A8AHY1_NOTFU</name>
<feature type="compositionally biased region" description="Basic and acidic residues" evidence="1">
    <location>
        <begin position="588"/>
        <end position="599"/>
    </location>
</feature>
<dbReference type="KEGG" id="nfu:107377672"/>
<dbReference type="EMBL" id="HADY01016179">
    <property type="protein sequence ID" value="SBP54664.1"/>
    <property type="molecule type" value="Transcribed_RNA"/>
</dbReference>
<feature type="compositionally biased region" description="Polar residues" evidence="1">
    <location>
        <begin position="727"/>
        <end position="737"/>
    </location>
</feature>
<dbReference type="SMART" id="SM00320">
    <property type="entry name" value="WD40"/>
    <property type="match status" value="6"/>
</dbReference>
<feature type="domain" description="C2H2-type" evidence="2">
    <location>
        <begin position="1213"/>
        <end position="1238"/>
    </location>
</feature>
<feature type="region of interest" description="Disordered" evidence="1">
    <location>
        <begin position="1"/>
        <end position="27"/>
    </location>
</feature>
<dbReference type="CDD" id="cd00200">
    <property type="entry name" value="WD40"/>
    <property type="match status" value="1"/>
</dbReference>
<dbReference type="InterPro" id="IPR013087">
    <property type="entry name" value="Znf_C2H2_type"/>
</dbReference>
<dbReference type="SMART" id="SM00355">
    <property type="entry name" value="ZnF_C2H2"/>
    <property type="match status" value="3"/>
</dbReference>
<reference evidence="4" key="2">
    <citation type="submission" date="2016-05" db="EMBL/GenBank/DDBJ databases">
        <authorList>
            <person name="Lavstsen T."/>
            <person name="Jespersen J.S."/>
        </authorList>
    </citation>
    <scope>NUCLEOTIDE SEQUENCE</scope>
    <source>
        <tissue evidence="4">Brain</tissue>
    </source>
</reference>
<dbReference type="SMART" id="SM00564">
    <property type="entry name" value="PQQ"/>
    <property type="match status" value="3"/>
</dbReference>
<dbReference type="PANTHER" id="PTHR14435">
    <property type="entry name" value="ZINC FINGER PROTEIN 106"/>
    <property type="match status" value="1"/>
</dbReference>
<dbReference type="Pfam" id="PF00400">
    <property type="entry name" value="WD40"/>
    <property type="match status" value="4"/>
</dbReference>
<feature type="compositionally biased region" description="Basic and acidic residues" evidence="1">
    <location>
        <begin position="433"/>
        <end position="442"/>
    </location>
</feature>
<proteinExistence type="predicted"/>
<dbReference type="Ensembl" id="ENSNFUT00015036259.1">
    <property type="protein sequence ID" value="ENSNFUP00015034711.1"/>
    <property type="gene ID" value="ENSNFUG00015016903.1"/>
</dbReference>
<feature type="compositionally biased region" description="Polar residues" evidence="1">
    <location>
        <begin position="885"/>
        <end position="897"/>
    </location>
</feature>
<evidence type="ECO:0000313" key="6">
    <source>
        <dbReference type="Proteomes" id="UP000694548"/>
    </source>
</evidence>
<reference evidence="4" key="3">
    <citation type="submission" date="2016-06" db="EMBL/GenBank/DDBJ databases">
        <title>The genome of a short-lived fish provides insights into sex chromosome evolution and the genetic control of aging.</title>
        <authorList>
            <person name="Reichwald K."/>
            <person name="Felder M."/>
            <person name="Petzold A."/>
            <person name="Koch P."/>
            <person name="Groth M."/>
            <person name="Platzer M."/>
        </authorList>
    </citation>
    <scope>NUCLEOTIDE SEQUENCE</scope>
    <source>
        <tissue evidence="4">Brain</tissue>
    </source>
</reference>
<feature type="region of interest" description="Disordered" evidence="1">
    <location>
        <begin position="404"/>
        <end position="455"/>
    </location>
</feature>
<dbReference type="CTD" id="100536805"/>
<sequence length="1283" mass="140699">MAEVKPLKVKEHKAPDKKSPKGSKNKKSVYCPLCRKWHLKHKGHDHMHSLQHHQELESVLGKDACHDCQACKIKLSGLNEYIKHISTSQHTAKLNSLKTRNVKPVSLFKTLGPEIMKSVMERNKMLRKSTKKAEKKEKKKAKQKAGKKKQGVAQEMTFAFKNRTEDRMRSMPARYQNWQPQTSGQGGNCVVARNKENKMFQAQRPVQDGEPPFHNPNWMPVHPPGMPSGWPFNSQFVQYSFSSPANPPSYPSHLGDHPQSRFHHNQASRHFEGPNHHQVGSSEVQLPNAGNFSNAYDCSYNVSAGGLIPEKGVGQIQSEKTDSSQPSSSSAPLASANKAAPVRDIDVSSVLKQIRRELGVREPCRADREARKQSRMVYGNAVHQLELEQPAGTTPAPAVLSPQARTSAVIGPKQTKETSGFHQTSSAAADGDVSGREEESRVRNSSASEPNLSTARKIRIAHKSAEGKKLTPSKPVLDKLLSFSGAKSRTNWEAMYGSTKKRHLKDKQRFGTRLVNPPTDNGSAQDADLPLSQGFHWETLSDNPSVLPSNDGLTETQTVSQKQDTKKSPDASQAARVAIKKELNTEDELITGKRERDSVAADGVSSYKKKKTKSNKDPSQMDQLLAVSLREDELSCSLQDLDKSLIQARTALQAAYAEVQKLLLLKEQMTSEVNSLRTKRIEILQGMQVGYSKASSPAETTSPSGGASIVPPASVFTSSDFSTSTSQQPPAATPTSFITQSLPAPVAHPLVSVKQEVNPVLVQADAPFFPSNLLQQSHSAPSSSAARLAAESSASSTESSATRVKIQMEPQRSESESVEEVRGSPKKGNNKPAPEQQRTTSERSDGGDESDSSVEMIDSSILEVIDVDESDGVSSVQPEEPSASVELTSVSTQTSQKSETDSKFQPPKDADIPPESAEADEPSLGAFSSHEGPVHGLQVHNGLLYTCSGDNTARAYSLMTRECEAVFHGHTNKVNCLLVSSPPNMPARLYTGSSDQTIRCYSLKSKKCLEKISLPDRVFCLHIAWNILYVGLANGSVISLDLKTLKELDVFECHGPRGVSCLGTAQEGARRLLLVGSYDSTISVRDARSSLLLRSLEGHTKTVLCMKVVNDLVFSGSSDTSVHAHNIHTGELVRIYKGHGHAVTSIVILGKVMVTACLDKLVRVYELQSHDRLQVYGGHSDMVMCMAVHKSVIYTGCYDGTVQAVKLNLMRNHRCWWQSCSLIFGVPEHLLHHLVTDHSNLNLQTVKCRWKDCNAFFATQQAVKQDLPDHLQNHIDKDSKQHP</sequence>
<evidence type="ECO:0000313" key="3">
    <source>
        <dbReference type="EMBL" id="KAF7230719.1"/>
    </source>
</evidence>
<accession>A0A1A8AHY1</accession>